<dbReference type="InterPro" id="IPR011990">
    <property type="entry name" value="TPR-like_helical_dom_sf"/>
</dbReference>
<dbReference type="SUPFAM" id="SSF46894">
    <property type="entry name" value="C-terminal effector domain of the bipartite response regulators"/>
    <property type="match status" value="1"/>
</dbReference>
<dbReference type="InterPro" id="IPR016032">
    <property type="entry name" value="Sig_transdc_resp-reg_C-effctor"/>
</dbReference>
<dbReference type="InterPro" id="IPR036388">
    <property type="entry name" value="WH-like_DNA-bd_sf"/>
</dbReference>
<dbReference type="Pfam" id="PF13191">
    <property type="entry name" value="AAA_16"/>
    <property type="match status" value="1"/>
</dbReference>
<organism evidence="4 5">
    <name type="scientific">Streptomyces zhihengii</name>
    <dbReference type="NCBI Taxonomy" id="1818004"/>
    <lineage>
        <taxon>Bacteria</taxon>
        <taxon>Bacillati</taxon>
        <taxon>Actinomycetota</taxon>
        <taxon>Actinomycetes</taxon>
        <taxon>Kitasatosporales</taxon>
        <taxon>Streptomycetaceae</taxon>
        <taxon>Streptomyces</taxon>
    </lineage>
</organism>
<dbReference type="Gene3D" id="1.25.40.10">
    <property type="entry name" value="Tetratricopeptide repeat domain"/>
    <property type="match status" value="1"/>
</dbReference>
<protein>
    <submittedName>
        <fullName evidence="4">AAA family ATPase</fullName>
    </submittedName>
</protein>
<dbReference type="Proteomes" id="UP000664109">
    <property type="component" value="Unassembled WGS sequence"/>
</dbReference>
<evidence type="ECO:0000313" key="4">
    <source>
        <dbReference type="EMBL" id="MBM9624469.1"/>
    </source>
</evidence>
<accession>A0ABS2V3S5</accession>
<dbReference type="PROSITE" id="PS50043">
    <property type="entry name" value="HTH_LUXR_2"/>
    <property type="match status" value="1"/>
</dbReference>
<dbReference type="EMBL" id="JAFEJA010000003">
    <property type="protein sequence ID" value="MBM9624469.1"/>
    <property type="molecule type" value="Genomic_DNA"/>
</dbReference>
<evidence type="ECO:0000313" key="5">
    <source>
        <dbReference type="Proteomes" id="UP000664109"/>
    </source>
</evidence>
<evidence type="ECO:0000256" key="2">
    <source>
        <dbReference type="ARBA" id="ARBA00022840"/>
    </source>
</evidence>
<dbReference type="InterPro" id="IPR041664">
    <property type="entry name" value="AAA_16"/>
</dbReference>
<geneLocation type="plasmid" evidence="4">
    <name>unnamed1</name>
</geneLocation>
<dbReference type="PANTHER" id="PTHR16305:SF28">
    <property type="entry name" value="GUANYLATE CYCLASE DOMAIN-CONTAINING PROTEIN"/>
    <property type="match status" value="1"/>
</dbReference>
<name>A0ABS2V3S5_9ACTN</name>
<dbReference type="SUPFAM" id="SSF52540">
    <property type="entry name" value="P-loop containing nucleoside triphosphate hydrolases"/>
    <property type="match status" value="1"/>
</dbReference>
<dbReference type="SUPFAM" id="SSF48452">
    <property type="entry name" value="TPR-like"/>
    <property type="match status" value="1"/>
</dbReference>
<keyword evidence="1" id="KW-0547">Nucleotide-binding</keyword>
<dbReference type="InterPro" id="IPR027417">
    <property type="entry name" value="P-loop_NTPase"/>
</dbReference>
<comment type="caution">
    <text evidence="4">The sequence shown here is derived from an EMBL/GenBank/DDBJ whole genome shotgun (WGS) entry which is preliminary data.</text>
</comment>
<feature type="domain" description="HTH luxR-type" evidence="3">
    <location>
        <begin position="822"/>
        <end position="887"/>
    </location>
</feature>
<keyword evidence="5" id="KW-1185">Reference proteome</keyword>
<dbReference type="Gene3D" id="3.40.50.300">
    <property type="entry name" value="P-loop containing nucleotide triphosphate hydrolases"/>
    <property type="match status" value="1"/>
</dbReference>
<dbReference type="Gene3D" id="1.10.10.10">
    <property type="entry name" value="Winged helix-like DNA-binding domain superfamily/Winged helix DNA-binding domain"/>
    <property type="match status" value="1"/>
</dbReference>
<dbReference type="CDD" id="cd06170">
    <property type="entry name" value="LuxR_C_like"/>
    <property type="match status" value="1"/>
</dbReference>
<dbReference type="InterPro" id="IPR000792">
    <property type="entry name" value="Tscrpt_reg_LuxR_C"/>
</dbReference>
<dbReference type="RefSeq" id="WP_205378660.1">
    <property type="nucleotide sequence ID" value="NZ_JAFEJA010000003.1"/>
</dbReference>
<dbReference type="Pfam" id="PF00196">
    <property type="entry name" value="GerE"/>
    <property type="match status" value="1"/>
</dbReference>
<evidence type="ECO:0000259" key="3">
    <source>
        <dbReference type="PROSITE" id="PS50043"/>
    </source>
</evidence>
<proteinExistence type="predicted"/>
<dbReference type="SMART" id="SM00421">
    <property type="entry name" value="HTH_LUXR"/>
    <property type="match status" value="1"/>
</dbReference>
<dbReference type="PANTHER" id="PTHR16305">
    <property type="entry name" value="TESTICULAR SOLUBLE ADENYLYL CYCLASE"/>
    <property type="match status" value="1"/>
</dbReference>
<gene>
    <name evidence="4" type="ORF">JE024_38620</name>
</gene>
<keyword evidence="4" id="KW-0614">Plasmid</keyword>
<sequence length="898" mass="96117">MEARALAASQWPLVGREQEIQAFEAAWADERCKGVRIFGPPGVGKSRLAEECLSRAAASGWKSLQATATAAAATVPLGAIAHIIPAGVDLSDPVRAFAEVAASLAGPQQRTRWALWVDDIHLLDTTSVLLLQQLLDAGVIRLICTVRAGEPISEAVAALCYRDVVRQIDVTVFDHESVEEVLQTALGGPIERQTLRELYSASEGNILYVRELVLSALASGNLTTDGEIWELTGDRPVGTSKLIEVIEARLAVAEMEARPVLELLALCGSISLSDAQALAPVEVLINLEQAGLVRVNAEWRRTTMHLAHPLYGEVLREQIPHLRRRAMLLEQAERVESYGPRRRDDALQVATRRLAATGTADPALLVKAANLARHATDVQQVLTLMSAMPSDARTAATLLLHGEALALLGRWQEAEDILAQADAMSDNEQDRLAVMSMRVRNFFWIARRTDAAFAVVDAARDRVTSPPGRRVVDLNDAWVRYLVEVPTPGMPLLSELEDDPADSLDAGTWDMAATTKTIALVRLGRCLKGAEWALRAYTGQSRDVNAGRSHSVPAASQLVPAIRAFADAGRFRENLNVGEGALTELTNARASPFPSMGIASYLGRSELLAGHPKAARSWYAEAASLTRAYRFHHLLPETLSGLACAAALLGDQEAAEDALAEAATYAPMTHLHGEDRLGRAWLLVARGQLAEARQSLTEGAEVAREAGNLPAEALLLTDLARLGAATEATPRLGELAEQSEGALTPARAAFAAALASNSPDQLLAAADELETMGADLLAAEAANAAGAALTQAGEDRLATAAAQRAAGLAARCEGARTPLLNVGKLTQPLTPRQYEIALLAASLRSNSDIAKQLHVTVKTVEVHLGAVFRKLGISRRQELPRALGQIESPPATRPRGRR</sequence>
<reference evidence="4 5" key="1">
    <citation type="journal article" date="2016" name="Arch. Microbiol.">
        <title>Streptomyces zhihengii sp. nov., isolated from rhizospheric soil of Psammosilene tunicoides.</title>
        <authorList>
            <person name="Huang M.J."/>
            <person name="Fei J.J."/>
            <person name="Salam N."/>
            <person name="Kim C.J."/>
            <person name="Hozzein W.N."/>
            <person name="Xiao M."/>
            <person name="Huang H.Q."/>
            <person name="Li W.J."/>
        </authorList>
    </citation>
    <scope>NUCLEOTIDE SEQUENCE [LARGE SCALE GENOMIC DNA]</scope>
    <source>
        <strain evidence="4 5">YIM T102</strain>
    </source>
</reference>
<evidence type="ECO:0000256" key="1">
    <source>
        <dbReference type="ARBA" id="ARBA00022741"/>
    </source>
</evidence>
<keyword evidence="2" id="KW-0067">ATP-binding</keyword>